<keyword evidence="3" id="KW-1185">Reference proteome</keyword>
<evidence type="ECO:0000313" key="4">
    <source>
        <dbReference type="WBParaSite" id="PDA_v2.g25586.t1"/>
    </source>
</evidence>
<dbReference type="AlphaFoldDB" id="A0A914Q431"/>
<protein>
    <submittedName>
        <fullName evidence="4">Acyltransferase 3 domain-containing protein</fullName>
    </submittedName>
</protein>
<feature type="domain" description="Acyltransferase 3" evidence="2">
    <location>
        <begin position="2"/>
        <end position="245"/>
    </location>
</feature>
<dbReference type="Pfam" id="PF01757">
    <property type="entry name" value="Acyl_transf_3"/>
    <property type="match status" value="1"/>
</dbReference>
<organism evidence="3 4">
    <name type="scientific">Panagrolaimus davidi</name>
    <dbReference type="NCBI Taxonomy" id="227884"/>
    <lineage>
        <taxon>Eukaryota</taxon>
        <taxon>Metazoa</taxon>
        <taxon>Ecdysozoa</taxon>
        <taxon>Nematoda</taxon>
        <taxon>Chromadorea</taxon>
        <taxon>Rhabditida</taxon>
        <taxon>Tylenchina</taxon>
        <taxon>Panagrolaimomorpha</taxon>
        <taxon>Panagrolaimoidea</taxon>
        <taxon>Panagrolaimidae</taxon>
        <taxon>Panagrolaimus</taxon>
    </lineage>
</organism>
<dbReference type="PANTHER" id="PTHR11161:SF55">
    <property type="entry name" value="NOSE RESISTANT-TO-FLUOXETINE PROTEIN N-TERMINAL DOMAIN-CONTAINING PROTEIN"/>
    <property type="match status" value="1"/>
</dbReference>
<dbReference type="WBParaSite" id="PDA_v2.g25586.t1">
    <property type="protein sequence ID" value="PDA_v2.g25586.t1"/>
    <property type="gene ID" value="PDA_v2.g25586"/>
</dbReference>
<feature type="transmembrane region" description="Helical" evidence="1">
    <location>
        <begin position="158"/>
        <end position="175"/>
    </location>
</feature>
<keyword evidence="1" id="KW-1133">Transmembrane helix</keyword>
<feature type="transmembrane region" description="Helical" evidence="1">
    <location>
        <begin position="31"/>
        <end position="53"/>
    </location>
</feature>
<dbReference type="InterPro" id="IPR002656">
    <property type="entry name" value="Acyl_transf_3_dom"/>
</dbReference>
<proteinExistence type="predicted"/>
<accession>A0A914Q431</accession>
<keyword evidence="1" id="KW-0812">Transmembrane</keyword>
<reference evidence="4" key="1">
    <citation type="submission" date="2022-11" db="UniProtKB">
        <authorList>
            <consortium name="WormBaseParasite"/>
        </authorList>
    </citation>
    <scope>IDENTIFICATION</scope>
</reference>
<evidence type="ECO:0000256" key="1">
    <source>
        <dbReference type="SAM" id="Phobius"/>
    </source>
</evidence>
<evidence type="ECO:0000313" key="3">
    <source>
        <dbReference type="Proteomes" id="UP000887578"/>
    </source>
</evidence>
<feature type="transmembrane region" description="Helical" evidence="1">
    <location>
        <begin position="222"/>
        <end position="248"/>
    </location>
</feature>
<feature type="transmembrane region" description="Helical" evidence="1">
    <location>
        <begin position="187"/>
        <end position="210"/>
    </location>
</feature>
<name>A0A914Q431_9BILA</name>
<feature type="transmembrane region" description="Helical" evidence="1">
    <location>
        <begin position="83"/>
        <end position="104"/>
    </location>
</feature>
<dbReference type="PANTHER" id="PTHR11161">
    <property type="entry name" value="O-ACYLTRANSFERASE"/>
    <property type="match status" value="1"/>
</dbReference>
<feature type="transmembrane region" description="Helical" evidence="1">
    <location>
        <begin position="116"/>
        <end position="138"/>
    </location>
</feature>
<sequence>MCMGHTWYLAADMQMFVLTPIILIPLALYPVAGWIVAIVLLILSTAGNVIMVYENNFPPTFTIFGDDAVLSNEDRAMNYYTHMYYAAWIRCQIYIMGILVGWVLQKYKNIKINTILNFFLWIIGSALMLTVLFGLYHYNQGNPLPLFWRAAYSALSKPAWGLGLSWLLVSCYYGYGGPINQFMSWNIWVPLGRLSYCAYLVHYPLITYFFGLEKNVIYYSSLWQIVLNFYVPITALSFAVAFVLSVLVEVPAGKLEALLLRPRNQSEKPIKGAGDPAWEILNDPKSIEEKLAKNDDLKF</sequence>
<dbReference type="Proteomes" id="UP000887578">
    <property type="component" value="Unplaced"/>
</dbReference>
<evidence type="ECO:0000259" key="2">
    <source>
        <dbReference type="Pfam" id="PF01757"/>
    </source>
</evidence>
<dbReference type="InterPro" id="IPR052728">
    <property type="entry name" value="O2_lipid_transport_reg"/>
</dbReference>
<keyword evidence="1" id="KW-0472">Membrane</keyword>
<dbReference type="GO" id="GO:0016747">
    <property type="term" value="F:acyltransferase activity, transferring groups other than amino-acyl groups"/>
    <property type="evidence" value="ECO:0007669"/>
    <property type="project" value="InterPro"/>
</dbReference>